<dbReference type="InterPro" id="IPR000683">
    <property type="entry name" value="Gfo/Idh/MocA-like_OxRdtase_N"/>
</dbReference>
<dbReference type="Gene3D" id="3.30.360.10">
    <property type="entry name" value="Dihydrodipicolinate Reductase, domain 2"/>
    <property type="match status" value="1"/>
</dbReference>
<evidence type="ECO:0008006" key="6">
    <source>
        <dbReference type="Google" id="ProtNLM"/>
    </source>
</evidence>
<feature type="domain" description="GFO/IDH/MocA-like oxidoreductase" evidence="3">
    <location>
        <begin position="154"/>
        <end position="269"/>
    </location>
</feature>
<sequence length="349" mass="37879">MAQSTPIEVALIGGGIWAREEHAPAVEAAKDTLILKAVYSRSAASAKSLAESISYPVDLYSEDGDKGLDELLKRPDIGAVIIALSIESQPRFIKAALLAGKHVLSEKPVAENIQDAEDLIKWYRADIKGPTWAVAENFRYLNSYNYAAEQIKGMGKITNFQGRQQSCIPIDMKFNLTPWRRVPTHQGGYLLDGGVHNMAGLRLLLGAQPGNEIATLSAFTNQLQPYLPPVDTADMILRTRSGVTGAFQVSRGTTLRADELTIACEDGWVKIENEKVTVSRNGKEQTATVANERTGVPPEVRAWGASLMAGKVVPEQEPEAALADLELIELMLNSGAQNGTPFSCKHQVV</sequence>
<accession>A0AAD6GKJ7</accession>
<dbReference type="GO" id="GO:0016491">
    <property type="term" value="F:oxidoreductase activity"/>
    <property type="evidence" value="ECO:0007669"/>
    <property type="project" value="TreeGrafter"/>
</dbReference>
<dbReference type="Pfam" id="PF22725">
    <property type="entry name" value="GFO_IDH_MocA_C3"/>
    <property type="match status" value="1"/>
</dbReference>
<dbReference type="InterPro" id="IPR055170">
    <property type="entry name" value="GFO_IDH_MocA-like_dom"/>
</dbReference>
<dbReference type="PANTHER" id="PTHR42840">
    <property type="entry name" value="NAD(P)-BINDING ROSSMANN-FOLD SUPERFAMILY PROTEIN-RELATED"/>
    <property type="match status" value="1"/>
</dbReference>
<dbReference type="EMBL" id="JAQIZZ010000002">
    <property type="protein sequence ID" value="KAJ5553376.1"/>
    <property type="molecule type" value="Genomic_DNA"/>
</dbReference>
<dbReference type="GO" id="GO:0005737">
    <property type="term" value="C:cytoplasm"/>
    <property type="evidence" value="ECO:0007669"/>
    <property type="project" value="TreeGrafter"/>
</dbReference>
<proteinExistence type="inferred from homology"/>
<evidence type="ECO:0000313" key="5">
    <source>
        <dbReference type="Proteomes" id="UP001220324"/>
    </source>
</evidence>
<name>A0AAD6GKJ7_9EURO</name>
<dbReference type="Gene3D" id="3.40.50.720">
    <property type="entry name" value="NAD(P)-binding Rossmann-like Domain"/>
    <property type="match status" value="1"/>
</dbReference>
<feature type="domain" description="Gfo/Idh/MocA-like oxidoreductase N-terminal" evidence="2">
    <location>
        <begin position="7"/>
        <end position="121"/>
    </location>
</feature>
<evidence type="ECO:0000256" key="1">
    <source>
        <dbReference type="ARBA" id="ARBA00010928"/>
    </source>
</evidence>
<comment type="caution">
    <text evidence="4">The sequence shown here is derived from an EMBL/GenBank/DDBJ whole genome shotgun (WGS) entry which is preliminary data.</text>
</comment>
<evidence type="ECO:0000259" key="3">
    <source>
        <dbReference type="Pfam" id="PF22725"/>
    </source>
</evidence>
<keyword evidence="5" id="KW-1185">Reference proteome</keyword>
<dbReference type="GO" id="GO:0000166">
    <property type="term" value="F:nucleotide binding"/>
    <property type="evidence" value="ECO:0007669"/>
    <property type="project" value="InterPro"/>
</dbReference>
<dbReference type="SUPFAM" id="SSF51735">
    <property type="entry name" value="NAD(P)-binding Rossmann-fold domains"/>
    <property type="match status" value="1"/>
</dbReference>
<dbReference type="InterPro" id="IPR036291">
    <property type="entry name" value="NAD(P)-bd_dom_sf"/>
</dbReference>
<reference evidence="4 5" key="1">
    <citation type="journal article" date="2023" name="IMA Fungus">
        <title>Comparative genomic study of the Penicillium genus elucidates a diverse pangenome and 15 lateral gene transfer events.</title>
        <authorList>
            <person name="Petersen C."/>
            <person name="Sorensen T."/>
            <person name="Nielsen M.R."/>
            <person name="Sondergaard T.E."/>
            <person name="Sorensen J.L."/>
            <person name="Fitzpatrick D.A."/>
            <person name="Frisvad J.C."/>
            <person name="Nielsen K.L."/>
        </authorList>
    </citation>
    <scope>NUCLEOTIDE SEQUENCE [LARGE SCALE GENOMIC DNA]</scope>
    <source>
        <strain evidence="4 5">IBT 35679</strain>
    </source>
</reference>
<dbReference type="AlphaFoldDB" id="A0AAD6GKJ7"/>
<dbReference type="PANTHER" id="PTHR42840:SF5">
    <property type="entry name" value="NAD(P)-BINDING ROSSMANN-FOLD SUPERFAMILY PROTEIN"/>
    <property type="match status" value="1"/>
</dbReference>
<comment type="similarity">
    <text evidence="1">Belongs to the Gfo/Idh/MocA family.</text>
</comment>
<dbReference type="SUPFAM" id="SSF55347">
    <property type="entry name" value="Glyceraldehyde-3-phosphate dehydrogenase-like, C-terminal domain"/>
    <property type="match status" value="1"/>
</dbReference>
<dbReference type="GO" id="GO:0006740">
    <property type="term" value="P:NADPH regeneration"/>
    <property type="evidence" value="ECO:0007669"/>
    <property type="project" value="TreeGrafter"/>
</dbReference>
<gene>
    <name evidence="4" type="ORF">N7494_002754</name>
</gene>
<dbReference type="Pfam" id="PF01408">
    <property type="entry name" value="GFO_IDH_MocA"/>
    <property type="match status" value="1"/>
</dbReference>
<organism evidence="4 5">
    <name type="scientific">Penicillium frequentans</name>
    <dbReference type="NCBI Taxonomy" id="3151616"/>
    <lineage>
        <taxon>Eukaryota</taxon>
        <taxon>Fungi</taxon>
        <taxon>Dikarya</taxon>
        <taxon>Ascomycota</taxon>
        <taxon>Pezizomycotina</taxon>
        <taxon>Eurotiomycetes</taxon>
        <taxon>Eurotiomycetidae</taxon>
        <taxon>Eurotiales</taxon>
        <taxon>Aspergillaceae</taxon>
        <taxon>Penicillium</taxon>
    </lineage>
</organism>
<evidence type="ECO:0000313" key="4">
    <source>
        <dbReference type="EMBL" id="KAJ5553376.1"/>
    </source>
</evidence>
<evidence type="ECO:0000259" key="2">
    <source>
        <dbReference type="Pfam" id="PF01408"/>
    </source>
</evidence>
<dbReference type="Proteomes" id="UP001220324">
    <property type="component" value="Unassembled WGS sequence"/>
</dbReference>
<protein>
    <recommendedName>
        <fullName evidence="6">Gfo/Idh/MocA-like oxidoreductase N-terminal domain-containing protein</fullName>
    </recommendedName>
</protein>